<evidence type="ECO:0000256" key="2">
    <source>
        <dbReference type="SAM" id="SignalP"/>
    </source>
</evidence>
<gene>
    <name evidence="3" type="ORF">K452DRAFT_359628</name>
</gene>
<dbReference type="RefSeq" id="XP_033396295.1">
    <property type="nucleotide sequence ID" value="XM_033546287.1"/>
</dbReference>
<keyword evidence="2" id="KW-0732">Signal</keyword>
<organism evidence="3 4">
    <name type="scientific">Aplosporella prunicola CBS 121167</name>
    <dbReference type="NCBI Taxonomy" id="1176127"/>
    <lineage>
        <taxon>Eukaryota</taxon>
        <taxon>Fungi</taxon>
        <taxon>Dikarya</taxon>
        <taxon>Ascomycota</taxon>
        <taxon>Pezizomycotina</taxon>
        <taxon>Dothideomycetes</taxon>
        <taxon>Dothideomycetes incertae sedis</taxon>
        <taxon>Botryosphaeriales</taxon>
        <taxon>Aplosporellaceae</taxon>
        <taxon>Aplosporella</taxon>
    </lineage>
</organism>
<feature type="region of interest" description="Disordered" evidence="1">
    <location>
        <begin position="42"/>
        <end position="91"/>
    </location>
</feature>
<dbReference type="GeneID" id="54303793"/>
<keyword evidence="4" id="KW-1185">Reference proteome</keyword>
<feature type="chain" id="PRO_5025387269" evidence="2">
    <location>
        <begin position="16"/>
        <end position="148"/>
    </location>
</feature>
<dbReference type="AlphaFoldDB" id="A0A6A6B8M5"/>
<feature type="compositionally biased region" description="Basic residues" evidence="1">
    <location>
        <begin position="67"/>
        <end position="91"/>
    </location>
</feature>
<dbReference type="Proteomes" id="UP000799438">
    <property type="component" value="Unassembled WGS sequence"/>
</dbReference>
<sequence length="148" mass="16357">MVLLLVLHLLSQFTAHDSRHRHYHISNSSSIISITRSDSDSTAYLTRNPSPSPSLSRNPLAQNGTRPKSKANQKAKKKKEKNGWHRDRRRGPFLACSESRLRVASSGARATPPRLCLVFSCLAVWALDLPTGLLPTAYCLRATLPAGE</sequence>
<evidence type="ECO:0000313" key="3">
    <source>
        <dbReference type="EMBL" id="KAF2140582.1"/>
    </source>
</evidence>
<accession>A0A6A6B8M5</accession>
<feature type="compositionally biased region" description="Low complexity" evidence="1">
    <location>
        <begin position="42"/>
        <end position="60"/>
    </location>
</feature>
<evidence type="ECO:0000256" key="1">
    <source>
        <dbReference type="SAM" id="MobiDB-lite"/>
    </source>
</evidence>
<name>A0A6A6B8M5_9PEZI</name>
<dbReference type="EMBL" id="ML995489">
    <property type="protein sequence ID" value="KAF2140582.1"/>
    <property type="molecule type" value="Genomic_DNA"/>
</dbReference>
<protein>
    <submittedName>
        <fullName evidence="3">Uncharacterized protein</fullName>
    </submittedName>
</protein>
<proteinExistence type="predicted"/>
<reference evidence="3" key="1">
    <citation type="journal article" date="2020" name="Stud. Mycol.">
        <title>101 Dothideomycetes genomes: a test case for predicting lifestyles and emergence of pathogens.</title>
        <authorList>
            <person name="Haridas S."/>
            <person name="Albert R."/>
            <person name="Binder M."/>
            <person name="Bloem J."/>
            <person name="Labutti K."/>
            <person name="Salamov A."/>
            <person name="Andreopoulos B."/>
            <person name="Baker S."/>
            <person name="Barry K."/>
            <person name="Bills G."/>
            <person name="Bluhm B."/>
            <person name="Cannon C."/>
            <person name="Castanera R."/>
            <person name="Culley D."/>
            <person name="Daum C."/>
            <person name="Ezra D."/>
            <person name="Gonzalez J."/>
            <person name="Henrissat B."/>
            <person name="Kuo A."/>
            <person name="Liang C."/>
            <person name="Lipzen A."/>
            <person name="Lutzoni F."/>
            <person name="Magnuson J."/>
            <person name="Mondo S."/>
            <person name="Nolan M."/>
            <person name="Ohm R."/>
            <person name="Pangilinan J."/>
            <person name="Park H.-J."/>
            <person name="Ramirez L."/>
            <person name="Alfaro M."/>
            <person name="Sun H."/>
            <person name="Tritt A."/>
            <person name="Yoshinaga Y."/>
            <person name="Zwiers L.-H."/>
            <person name="Turgeon B."/>
            <person name="Goodwin S."/>
            <person name="Spatafora J."/>
            <person name="Crous P."/>
            <person name="Grigoriev I."/>
        </authorList>
    </citation>
    <scope>NUCLEOTIDE SEQUENCE</scope>
    <source>
        <strain evidence="3">CBS 121167</strain>
    </source>
</reference>
<evidence type="ECO:0000313" key="4">
    <source>
        <dbReference type="Proteomes" id="UP000799438"/>
    </source>
</evidence>
<feature type="signal peptide" evidence="2">
    <location>
        <begin position="1"/>
        <end position="15"/>
    </location>
</feature>